<dbReference type="GO" id="GO:0055085">
    <property type="term" value="P:transmembrane transport"/>
    <property type="evidence" value="ECO:0007669"/>
    <property type="project" value="InterPro"/>
</dbReference>
<dbReference type="Pfam" id="PF00528">
    <property type="entry name" value="BPD_transp_1"/>
    <property type="match status" value="1"/>
</dbReference>
<dbReference type="NCBIfam" id="NF038017">
    <property type="entry name" value="ABC_perm1"/>
    <property type="match status" value="1"/>
</dbReference>
<dbReference type="Gene3D" id="1.10.3720.10">
    <property type="entry name" value="MetI-like"/>
    <property type="match status" value="1"/>
</dbReference>
<feature type="transmembrane region" description="Helical" evidence="5">
    <location>
        <begin position="89"/>
        <end position="108"/>
    </location>
</feature>
<dbReference type="RefSeq" id="WP_092456060.1">
    <property type="nucleotide sequence ID" value="NZ_FOJI01000015.1"/>
</dbReference>
<dbReference type="Proteomes" id="UP000199701">
    <property type="component" value="Unassembled WGS sequence"/>
</dbReference>
<gene>
    <name evidence="7" type="ORF">SAMN05421659_1158</name>
</gene>
<feature type="transmembrane region" description="Helical" evidence="5">
    <location>
        <begin position="197"/>
        <end position="218"/>
    </location>
</feature>
<keyword evidence="3 5" id="KW-1133">Transmembrane helix</keyword>
<dbReference type="InterPro" id="IPR000515">
    <property type="entry name" value="MetI-like"/>
</dbReference>
<dbReference type="STRING" id="99656.SAMN05421659_1158"/>
<dbReference type="CDD" id="cd06261">
    <property type="entry name" value="TM_PBP2"/>
    <property type="match status" value="1"/>
</dbReference>
<name>A0A1I0RGS0_9FIRM</name>
<evidence type="ECO:0000256" key="1">
    <source>
        <dbReference type="ARBA" id="ARBA00004141"/>
    </source>
</evidence>
<comment type="similarity">
    <text evidence="5">Belongs to the binding-protein-dependent transport system permease family.</text>
</comment>
<evidence type="ECO:0000259" key="6">
    <source>
        <dbReference type="PROSITE" id="PS50928"/>
    </source>
</evidence>
<keyword evidence="5" id="KW-0813">Transport</keyword>
<feature type="transmembrane region" description="Helical" evidence="5">
    <location>
        <begin position="54"/>
        <end position="77"/>
    </location>
</feature>
<comment type="subcellular location">
    <subcellularLocation>
        <location evidence="5">Cell membrane</location>
        <topology evidence="5">Multi-pass membrane protein</topology>
    </subcellularLocation>
    <subcellularLocation>
        <location evidence="1">Membrane</location>
        <topology evidence="1">Multi-pass membrane protein</topology>
    </subcellularLocation>
</comment>
<dbReference type="AlphaFoldDB" id="A0A1I0RGS0"/>
<reference evidence="7 8" key="1">
    <citation type="submission" date="2016-10" db="EMBL/GenBank/DDBJ databases">
        <authorList>
            <person name="de Groot N.N."/>
        </authorList>
    </citation>
    <scope>NUCLEOTIDE SEQUENCE [LARGE SCALE GENOMIC DNA]</scope>
    <source>
        <strain evidence="7 8">DSM 9179</strain>
    </source>
</reference>
<sequence>MGFLQSIGFEINQEIFDIISLTIKLAVCSTFVSTLLGIPFGMLLEKTDFFGKGIIIRINRTLMGLPPVVAGLLVYLLLMRKGWFGSFNLLFTFEAMIIAQVVIITPIISGMSYTTSRNIAPQVRNFAKSMGANRRQTFFLLLKEMKNDLYFIIVTGFGRSISEVGAVMIVGGNIQYKTRTMTTAISLMRNRGDYSEAITLGVMLLLISFIIQCIVDILRRCEDKNENY</sequence>
<proteinExistence type="inferred from homology"/>
<dbReference type="PROSITE" id="PS50928">
    <property type="entry name" value="ABC_TM1"/>
    <property type="match status" value="1"/>
</dbReference>
<dbReference type="InterPro" id="IPR049783">
    <property type="entry name" value="ABC_perm_TupB-like"/>
</dbReference>
<evidence type="ECO:0000256" key="4">
    <source>
        <dbReference type="ARBA" id="ARBA00023136"/>
    </source>
</evidence>
<organism evidence="7 8">
    <name type="scientific">[Clostridium] fimetarium</name>
    <dbReference type="NCBI Taxonomy" id="99656"/>
    <lineage>
        <taxon>Bacteria</taxon>
        <taxon>Bacillati</taxon>
        <taxon>Bacillota</taxon>
        <taxon>Clostridia</taxon>
        <taxon>Lachnospirales</taxon>
        <taxon>Lachnospiraceae</taxon>
    </lineage>
</organism>
<feature type="transmembrane region" description="Helical" evidence="5">
    <location>
        <begin position="149"/>
        <end position="176"/>
    </location>
</feature>
<evidence type="ECO:0000313" key="8">
    <source>
        <dbReference type="Proteomes" id="UP000199701"/>
    </source>
</evidence>
<dbReference type="InterPro" id="IPR035906">
    <property type="entry name" value="MetI-like_sf"/>
</dbReference>
<dbReference type="PANTHER" id="PTHR43632:SF1">
    <property type="entry name" value="PERMEASE COMPONENT OF TUNGSTATE ABC TRANSPORTER"/>
    <property type="match status" value="1"/>
</dbReference>
<dbReference type="PANTHER" id="PTHR43632">
    <property type="entry name" value="PERMEASE COMPONENT OF TUNGSTATE ABC TRANSPORTER"/>
    <property type="match status" value="1"/>
</dbReference>
<dbReference type="GO" id="GO:0005886">
    <property type="term" value="C:plasma membrane"/>
    <property type="evidence" value="ECO:0007669"/>
    <property type="project" value="UniProtKB-SubCell"/>
</dbReference>
<feature type="transmembrane region" description="Helical" evidence="5">
    <location>
        <begin position="21"/>
        <end position="42"/>
    </location>
</feature>
<dbReference type="OrthoDB" id="9781724at2"/>
<keyword evidence="2 5" id="KW-0812">Transmembrane</keyword>
<keyword evidence="4 5" id="KW-0472">Membrane</keyword>
<protein>
    <submittedName>
        <fullName evidence="7">Tungstate transport system permease protein</fullName>
    </submittedName>
</protein>
<evidence type="ECO:0000313" key="7">
    <source>
        <dbReference type="EMBL" id="SEW39459.1"/>
    </source>
</evidence>
<accession>A0A1I0RGS0</accession>
<dbReference type="SUPFAM" id="SSF161098">
    <property type="entry name" value="MetI-like"/>
    <property type="match status" value="1"/>
</dbReference>
<dbReference type="EMBL" id="FOJI01000015">
    <property type="protein sequence ID" value="SEW39459.1"/>
    <property type="molecule type" value="Genomic_DNA"/>
</dbReference>
<evidence type="ECO:0000256" key="2">
    <source>
        <dbReference type="ARBA" id="ARBA00022692"/>
    </source>
</evidence>
<keyword evidence="8" id="KW-1185">Reference proteome</keyword>
<evidence type="ECO:0000256" key="5">
    <source>
        <dbReference type="RuleBase" id="RU363032"/>
    </source>
</evidence>
<evidence type="ECO:0000256" key="3">
    <source>
        <dbReference type="ARBA" id="ARBA00022989"/>
    </source>
</evidence>
<feature type="domain" description="ABC transmembrane type-1" evidence="6">
    <location>
        <begin position="19"/>
        <end position="215"/>
    </location>
</feature>